<name>A0AAV9GBL7_9PEZI</name>
<gene>
    <name evidence="1" type="ORF">QBC34DRAFT_441718</name>
</gene>
<proteinExistence type="predicted"/>
<evidence type="ECO:0000313" key="1">
    <source>
        <dbReference type="EMBL" id="KAK4445509.1"/>
    </source>
</evidence>
<sequence>MAPAESKKEMTRRIETANFLKVFNRCWPEDWELPQEYRRALVRSPRETNTEGSLGSQIEGATSIYHYMSLWRRCIHDFKCRPVDIIGVSHTLTFGAIYYQDHREGTKALEMPLWSQEMVGDMAHLLRLVVWKNQPSVITTMLQFTVIARTGDIRRWIPPVPEKDRDPFLNALIGKLEAEAERPPNERRQIWDLCTEANALVSAEDKQRCTVPFKFYTWFQNISDKIEPRPGPALEDASISLLEKPYVCTASDIAWVIEAVGREEHNKNKGKHIFPDEYIFKDILLHTLLQERARKIAMAARLEPPRYFHDRCNAEGEFVLEPQALGATAEAVGKTVGGGDGPSEGGIGDNGVLTPNTADWHAGTMDLDLDIDEWLVREAGLGLDLSNCDWPS</sequence>
<organism evidence="1 2">
    <name type="scientific">Podospora aff. communis PSN243</name>
    <dbReference type="NCBI Taxonomy" id="3040156"/>
    <lineage>
        <taxon>Eukaryota</taxon>
        <taxon>Fungi</taxon>
        <taxon>Dikarya</taxon>
        <taxon>Ascomycota</taxon>
        <taxon>Pezizomycotina</taxon>
        <taxon>Sordariomycetes</taxon>
        <taxon>Sordariomycetidae</taxon>
        <taxon>Sordariales</taxon>
        <taxon>Podosporaceae</taxon>
        <taxon>Podospora</taxon>
    </lineage>
</organism>
<evidence type="ECO:0000313" key="2">
    <source>
        <dbReference type="Proteomes" id="UP001321760"/>
    </source>
</evidence>
<accession>A0AAV9GBL7</accession>
<keyword evidence="2" id="KW-1185">Reference proteome</keyword>
<dbReference type="Proteomes" id="UP001321760">
    <property type="component" value="Unassembled WGS sequence"/>
</dbReference>
<dbReference type="AlphaFoldDB" id="A0AAV9GBL7"/>
<comment type="caution">
    <text evidence="1">The sequence shown here is derived from an EMBL/GenBank/DDBJ whole genome shotgun (WGS) entry which is preliminary data.</text>
</comment>
<dbReference type="EMBL" id="MU865965">
    <property type="protein sequence ID" value="KAK4445509.1"/>
    <property type="molecule type" value="Genomic_DNA"/>
</dbReference>
<reference evidence="1" key="2">
    <citation type="submission" date="2023-05" db="EMBL/GenBank/DDBJ databases">
        <authorList>
            <consortium name="Lawrence Berkeley National Laboratory"/>
            <person name="Steindorff A."/>
            <person name="Hensen N."/>
            <person name="Bonometti L."/>
            <person name="Westerberg I."/>
            <person name="Brannstrom I.O."/>
            <person name="Guillou S."/>
            <person name="Cros-Aarteil S."/>
            <person name="Calhoun S."/>
            <person name="Haridas S."/>
            <person name="Kuo A."/>
            <person name="Mondo S."/>
            <person name="Pangilinan J."/>
            <person name="Riley R."/>
            <person name="Labutti K."/>
            <person name="Andreopoulos B."/>
            <person name="Lipzen A."/>
            <person name="Chen C."/>
            <person name="Yanf M."/>
            <person name="Daum C."/>
            <person name="Ng V."/>
            <person name="Clum A."/>
            <person name="Ohm R."/>
            <person name="Martin F."/>
            <person name="Silar P."/>
            <person name="Natvig D."/>
            <person name="Lalanne C."/>
            <person name="Gautier V."/>
            <person name="Ament-Velasquez S.L."/>
            <person name="Kruys A."/>
            <person name="Hutchinson M.I."/>
            <person name="Powell A.J."/>
            <person name="Barry K."/>
            <person name="Miller A.N."/>
            <person name="Grigoriev I.V."/>
            <person name="Debuchy R."/>
            <person name="Gladieux P."/>
            <person name="Thoren M.H."/>
            <person name="Johannesson H."/>
        </authorList>
    </citation>
    <scope>NUCLEOTIDE SEQUENCE</scope>
    <source>
        <strain evidence="1">PSN243</strain>
    </source>
</reference>
<reference evidence="1" key="1">
    <citation type="journal article" date="2023" name="Mol. Phylogenet. Evol.">
        <title>Genome-scale phylogeny and comparative genomics of the fungal order Sordariales.</title>
        <authorList>
            <person name="Hensen N."/>
            <person name="Bonometti L."/>
            <person name="Westerberg I."/>
            <person name="Brannstrom I.O."/>
            <person name="Guillou S."/>
            <person name="Cros-Aarteil S."/>
            <person name="Calhoun S."/>
            <person name="Haridas S."/>
            <person name="Kuo A."/>
            <person name="Mondo S."/>
            <person name="Pangilinan J."/>
            <person name="Riley R."/>
            <person name="LaButti K."/>
            <person name="Andreopoulos B."/>
            <person name="Lipzen A."/>
            <person name="Chen C."/>
            <person name="Yan M."/>
            <person name="Daum C."/>
            <person name="Ng V."/>
            <person name="Clum A."/>
            <person name="Steindorff A."/>
            <person name="Ohm R.A."/>
            <person name="Martin F."/>
            <person name="Silar P."/>
            <person name="Natvig D.O."/>
            <person name="Lalanne C."/>
            <person name="Gautier V."/>
            <person name="Ament-Velasquez S.L."/>
            <person name="Kruys A."/>
            <person name="Hutchinson M.I."/>
            <person name="Powell A.J."/>
            <person name="Barry K."/>
            <person name="Miller A.N."/>
            <person name="Grigoriev I.V."/>
            <person name="Debuchy R."/>
            <person name="Gladieux P."/>
            <person name="Hiltunen Thoren M."/>
            <person name="Johannesson H."/>
        </authorList>
    </citation>
    <scope>NUCLEOTIDE SEQUENCE</scope>
    <source>
        <strain evidence="1">PSN243</strain>
    </source>
</reference>
<protein>
    <submittedName>
        <fullName evidence="1">Uncharacterized protein</fullName>
    </submittedName>
</protein>